<dbReference type="EMBL" id="QKWP01000469">
    <property type="protein sequence ID" value="RIB19511.1"/>
    <property type="molecule type" value="Genomic_DNA"/>
</dbReference>
<feature type="region of interest" description="Disordered" evidence="1">
    <location>
        <begin position="71"/>
        <end position="110"/>
    </location>
</feature>
<reference evidence="2 3" key="1">
    <citation type="submission" date="2018-06" db="EMBL/GenBank/DDBJ databases">
        <title>Comparative genomics reveals the genomic features of Rhizophagus irregularis, R. cerebriforme, R. diaphanum and Gigaspora rosea, and their symbiotic lifestyle signature.</title>
        <authorList>
            <person name="Morin E."/>
            <person name="San Clemente H."/>
            <person name="Chen E.C.H."/>
            <person name="De La Providencia I."/>
            <person name="Hainaut M."/>
            <person name="Kuo A."/>
            <person name="Kohler A."/>
            <person name="Murat C."/>
            <person name="Tang N."/>
            <person name="Roy S."/>
            <person name="Loubradou J."/>
            <person name="Henrissat B."/>
            <person name="Grigoriev I.V."/>
            <person name="Corradi N."/>
            <person name="Roux C."/>
            <person name="Martin F.M."/>
        </authorList>
    </citation>
    <scope>NUCLEOTIDE SEQUENCE [LARGE SCALE GENOMIC DNA]</scope>
    <source>
        <strain evidence="2 3">DAOM 194757</strain>
    </source>
</reference>
<accession>A0A397VCD9</accession>
<name>A0A397VCD9_9GLOM</name>
<organism evidence="2 3">
    <name type="scientific">Gigaspora rosea</name>
    <dbReference type="NCBI Taxonomy" id="44941"/>
    <lineage>
        <taxon>Eukaryota</taxon>
        <taxon>Fungi</taxon>
        <taxon>Fungi incertae sedis</taxon>
        <taxon>Mucoromycota</taxon>
        <taxon>Glomeromycotina</taxon>
        <taxon>Glomeromycetes</taxon>
        <taxon>Diversisporales</taxon>
        <taxon>Gigasporaceae</taxon>
        <taxon>Gigaspora</taxon>
    </lineage>
</organism>
<dbReference type="AlphaFoldDB" id="A0A397VCD9"/>
<dbReference type="OrthoDB" id="2434419at2759"/>
<comment type="caution">
    <text evidence="2">The sequence shown here is derived from an EMBL/GenBank/DDBJ whole genome shotgun (WGS) entry which is preliminary data.</text>
</comment>
<keyword evidence="3" id="KW-1185">Reference proteome</keyword>
<evidence type="ECO:0000256" key="1">
    <source>
        <dbReference type="SAM" id="MobiDB-lite"/>
    </source>
</evidence>
<evidence type="ECO:0000313" key="2">
    <source>
        <dbReference type="EMBL" id="RIB19511.1"/>
    </source>
</evidence>
<dbReference type="Proteomes" id="UP000266673">
    <property type="component" value="Unassembled WGS sequence"/>
</dbReference>
<protein>
    <submittedName>
        <fullName evidence="2">Uncharacterized protein</fullName>
    </submittedName>
</protein>
<proteinExistence type="predicted"/>
<evidence type="ECO:0000313" key="3">
    <source>
        <dbReference type="Proteomes" id="UP000266673"/>
    </source>
</evidence>
<gene>
    <name evidence="2" type="ORF">C2G38_2181611</name>
</gene>
<sequence>MIILQLTSESPINRLATLNKIPESNLNYSKIEVEKLFSFELIFPEVSNAKKIPISGSDDLDISQSFRRNYNIGETGETGEIGDTGDTGDTGETSKSGDIGETKKITYRAY</sequence>